<dbReference type="EMBL" id="QGBI01000028">
    <property type="protein sequence ID" value="MBX3892691.1"/>
    <property type="molecule type" value="Genomic_DNA"/>
</dbReference>
<reference evidence="2" key="1">
    <citation type="submission" date="2018-06" db="EMBL/GenBank/DDBJ databases">
        <authorList>
            <person name="O'Rourke A."/>
        </authorList>
    </citation>
    <scope>NUCLEOTIDE SEQUENCE</scope>
    <source>
        <strain evidence="2">132550021-3</strain>
    </source>
</reference>
<evidence type="ECO:0000313" key="1">
    <source>
        <dbReference type="EMBL" id="CAJ0731336.1"/>
    </source>
</evidence>
<keyword evidence="3" id="KW-1185">Reference proteome</keyword>
<gene>
    <name evidence="2" type="ORF">DEE74_22745</name>
    <name evidence="1" type="ORF">R38712_04686</name>
</gene>
<name>A0A2P4RFR6_RALPI</name>
<dbReference type="InterPro" id="IPR009957">
    <property type="entry name" value="DUF1484"/>
</dbReference>
<evidence type="ECO:0000313" key="3">
    <source>
        <dbReference type="Proteomes" id="UP001189303"/>
    </source>
</evidence>
<accession>A0A2P4RFR6</accession>
<dbReference type="RefSeq" id="WP_015855878.1">
    <property type="nucleotide sequence ID" value="NZ_CATWFT010000022.1"/>
</dbReference>
<dbReference type="EMBL" id="CATWFT010000022">
    <property type="protein sequence ID" value="CAJ0731336.1"/>
    <property type="molecule type" value="Genomic_DNA"/>
</dbReference>
<dbReference type="Proteomes" id="UP001199322">
    <property type="component" value="Unassembled WGS sequence"/>
</dbReference>
<evidence type="ECO:0000313" key="4">
    <source>
        <dbReference type="Proteomes" id="UP001199322"/>
    </source>
</evidence>
<comment type="caution">
    <text evidence="2">The sequence shown here is derived from an EMBL/GenBank/DDBJ whole genome shotgun (WGS) entry which is preliminary data.</text>
</comment>
<protein>
    <submittedName>
        <fullName evidence="2">DUF1484 domain-containing protein</fullName>
    </submittedName>
</protein>
<dbReference type="AlphaFoldDB" id="A0A2P4RFR6"/>
<organism evidence="2 4">
    <name type="scientific">Ralstonia pickettii</name>
    <name type="common">Burkholderia pickettii</name>
    <dbReference type="NCBI Taxonomy" id="329"/>
    <lineage>
        <taxon>Bacteria</taxon>
        <taxon>Pseudomonadati</taxon>
        <taxon>Pseudomonadota</taxon>
        <taxon>Betaproteobacteria</taxon>
        <taxon>Burkholderiales</taxon>
        <taxon>Burkholderiaceae</taxon>
        <taxon>Ralstonia</taxon>
    </lineage>
</organism>
<proteinExistence type="predicted"/>
<evidence type="ECO:0000313" key="2">
    <source>
        <dbReference type="EMBL" id="MBX3892691.1"/>
    </source>
</evidence>
<reference evidence="1 3" key="2">
    <citation type="submission" date="2023-07" db="EMBL/GenBank/DDBJ databases">
        <authorList>
            <person name="Peeters C."/>
        </authorList>
    </citation>
    <scope>NUCLEOTIDE SEQUENCE [LARGE SCALE GENOMIC DNA]</scope>
    <source>
        <strain evidence="1 3">R-38712</strain>
    </source>
</reference>
<sequence length="112" mass="12687">MDKHMHAAPSLAMMQQRKLVSQLVHQVQQTSNRAAAQFGAPLERLRDMGELIRHTTEQSCAELWRVSAGLDGILRLLDLQSDRSPEHESLHCLLAPLKQQLDRALCNVHDML</sequence>
<dbReference type="Pfam" id="PF07363">
    <property type="entry name" value="DUF1484"/>
    <property type="match status" value="1"/>
</dbReference>
<dbReference type="Proteomes" id="UP001189303">
    <property type="component" value="Unassembled WGS sequence"/>
</dbReference>